<dbReference type="SUPFAM" id="SSF52972">
    <property type="entry name" value="ITPase-like"/>
    <property type="match status" value="1"/>
</dbReference>
<feature type="site" description="Important for substrate specificity" evidence="3">
    <location>
        <position position="183"/>
    </location>
</feature>
<name>A0A2J6XCX9_9CHLR</name>
<dbReference type="PANTHER" id="PTHR43213:SF5">
    <property type="entry name" value="BIFUNCTIONAL DTTP_UTP PYROPHOSPHATASE_METHYLTRANSFERASE PROTEIN-RELATED"/>
    <property type="match status" value="1"/>
</dbReference>
<evidence type="ECO:0000313" key="5">
    <source>
        <dbReference type="Proteomes" id="UP000243376"/>
    </source>
</evidence>
<dbReference type="NCBIfam" id="TIGR00172">
    <property type="entry name" value="maf"/>
    <property type="match status" value="1"/>
</dbReference>
<comment type="caution">
    <text evidence="4">The sequence shown here is derived from an EMBL/GenBank/DDBJ whole genome shotgun (WGS) entry which is preliminary data.</text>
</comment>
<dbReference type="GO" id="GO:0036218">
    <property type="term" value="F:dTTP diphosphatase activity"/>
    <property type="evidence" value="ECO:0007669"/>
    <property type="project" value="RHEA"/>
</dbReference>
<dbReference type="HAMAP" id="MF_00528">
    <property type="entry name" value="Maf"/>
    <property type="match status" value="1"/>
</dbReference>
<comment type="caution">
    <text evidence="3">Lacks conserved residue(s) required for the propagation of feature annotation.</text>
</comment>
<comment type="function">
    <text evidence="3">Nucleoside triphosphate pyrophosphatase that hydrolyzes dTTP and UTP. May have a dual role in cell division arrest and in preventing the incorporation of modified nucleotides into cellular nucleic acids.</text>
</comment>
<protein>
    <recommendedName>
        <fullName evidence="3">dTTP/UTP pyrophosphatase</fullName>
        <shortName evidence="3">dTTPase/UTPase</shortName>
        <ecNumber evidence="3">3.6.1.9</ecNumber>
    </recommendedName>
    <alternativeName>
        <fullName evidence="3">Nucleoside triphosphate pyrophosphatase</fullName>
    </alternativeName>
    <alternativeName>
        <fullName evidence="3">Nucleotide pyrophosphatase</fullName>
        <shortName evidence="3">Nucleotide PPase</shortName>
    </alternativeName>
</protein>
<accession>A0A2J6XCX9</accession>
<feature type="site" description="Important for substrate specificity" evidence="3">
    <location>
        <position position="89"/>
    </location>
</feature>
<dbReference type="InterPro" id="IPR003697">
    <property type="entry name" value="Maf-like"/>
</dbReference>
<dbReference type="EMBL" id="PNIQ01000149">
    <property type="protein sequence ID" value="PMP85689.1"/>
    <property type="molecule type" value="Genomic_DNA"/>
</dbReference>
<comment type="cofactor">
    <cofactor evidence="1 3">
        <name>a divalent metal cation</name>
        <dbReference type="ChEBI" id="CHEBI:60240"/>
    </cofactor>
</comment>
<comment type="similarity">
    <text evidence="3">Belongs to the Maf family. YhdE subfamily.</text>
</comment>
<reference evidence="4 5" key="1">
    <citation type="submission" date="2018-01" db="EMBL/GenBank/DDBJ databases">
        <title>Metagenomic assembled genomes from two thermal pools in the Uzon Caldera, Kamchatka, Russia.</title>
        <authorList>
            <person name="Wilkins L."/>
            <person name="Ettinger C."/>
        </authorList>
    </citation>
    <scope>NUCLEOTIDE SEQUENCE [LARGE SCALE GENOMIC DNA]</scope>
    <source>
        <strain evidence="4">ZAV-02</strain>
    </source>
</reference>
<evidence type="ECO:0000256" key="3">
    <source>
        <dbReference type="HAMAP-Rule" id="MF_00528"/>
    </source>
</evidence>
<dbReference type="PANTHER" id="PTHR43213">
    <property type="entry name" value="BIFUNCTIONAL DTTP/UTP PYROPHOSPHATASE/METHYLTRANSFERASE PROTEIN-RELATED"/>
    <property type="match status" value="1"/>
</dbReference>
<dbReference type="GO" id="GO:0036221">
    <property type="term" value="F:UTP diphosphatase activity"/>
    <property type="evidence" value="ECO:0007669"/>
    <property type="project" value="RHEA"/>
</dbReference>
<dbReference type="GO" id="GO:0005737">
    <property type="term" value="C:cytoplasm"/>
    <property type="evidence" value="ECO:0007669"/>
    <property type="project" value="UniProtKB-SubCell"/>
</dbReference>
<dbReference type="CDD" id="cd00555">
    <property type="entry name" value="Maf"/>
    <property type="match status" value="1"/>
</dbReference>
<keyword evidence="3" id="KW-0963">Cytoplasm</keyword>
<sequence length="245" mass="26506">MVSAQAPQLILASASPRRRELLARLGVGYTWVASTAEDHPPPPLPNLREHLPPLPVDLPADDHPTLVAWRKADDISRQHPDAMVLAADTEVVIDGMVLGKPHDEDHARAMIRRLAGRTHTVLTGLCLLMPLTFGVDGIVYERRRALFDLVASRVRFRSLSDEEIAAYVALGESLDKAGGYGLQSGGAALIASIEGSYTNVVGFPLLAVARLLRTAGITPPVDPIQAYATWLRSQGKEPAPWPTQP</sequence>
<comment type="catalytic activity">
    <reaction evidence="3">
        <text>dTTP + H2O = dTMP + diphosphate + H(+)</text>
        <dbReference type="Rhea" id="RHEA:28534"/>
        <dbReference type="ChEBI" id="CHEBI:15377"/>
        <dbReference type="ChEBI" id="CHEBI:15378"/>
        <dbReference type="ChEBI" id="CHEBI:33019"/>
        <dbReference type="ChEBI" id="CHEBI:37568"/>
        <dbReference type="ChEBI" id="CHEBI:63528"/>
        <dbReference type="EC" id="3.6.1.9"/>
    </reaction>
</comment>
<proteinExistence type="inferred from homology"/>
<organism evidence="4 5">
    <name type="scientific">Chloroflexus aggregans</name>
    <dbReference type="NCBI Taxonomy" id="152260"/>
    <lineage>
        <taxon>Bacteria</taxon>
        <taxon>Bacillati</taxon>
        <taxon>Chloroflexota</taxon>
        <taxon>Chloroflexia</taxon>
        <taxon>Chloroflexales</taxon>
        <taxon>Chloroflexineae</taxon>
        <taxon>Chloroflexaceae</taxon>
        <taxon>Chloroflexus</taxon>
    </lineage>
</organism>
<comment type="catalytic activity">
    <reaction evidence="3">
        <text>UTP + H2O = UMP + diphosphate + H(+)</text>
        <dbReference type="Rhea" id="RHEA:29395"/>
        <dbReference type="ChEBI" id="CHEBI:15377"/>
        <dbReference type="ChEBI" id="CHEBI:15378"/>
        <dbReference type="ChEBI" id="CHEBI:33019"/>
        <dbReference type="ChEBI" id="CHEBI:46398"/>
        <dbReference type="ChEBI" id="CHEBI:57865"/>
        <dbReference type="EC" id="3.6.1.9"/>
    </reaction>
</comment>
<keyword evidence="3" id="KW-0546">Nucleotide metabolism</keyword>
<dbReference type="EC" id="3.6.1.9" evidence="3"/>
<dbReference type="PIRSF" id="PIRSF006305">
    <property type="entry name" value="Maf"/>
    <property type="match status" value="1"/>
</dbReference>
<dbReference type="Proteomes" id="UP000243376">
    <property type="component" value="Unassembled WGS sequence"/>
</dbReference>
<evidence type="ECO:0000313" key="4">
    <source>
        <dbReference type="EMBL" id="PMP85689.1"/>
    </source>
</evidence>
<feature type="site" description="Important for substrate specificity" evidence="3">
    <location>
        <position position="17"/>
    </location>
</feature>
<dbReference type="InterPro" id="IPR029001">
    <property type="entry name" value="ITPase-like_fam"/>
</dbReference>
<comment type="subcellular location">
    <subcellularLocation>
        <location evidence="3">Cytoplasm</location>
    </subcellularLocation>
</comment>
<dbReference type="AlphaFoldDB" id="A0A2J6XCX9"/>
<dbReference type="Pfam" id="PF02545">
    <property type="entry name" value="Maf"/>
    <property type="match status" value="1"/>
</dbReference>
<dbReference type="Gene3D" id="3.90.950.10">
    <property type="match status" value="1"/>
</dbReference>
<dbReference type="GO" id="GO:0009117">
    <property type="term" value="P:nucleotide metabolic process"/>
    <property type="evidence" value="ECO:0007669"/>
    <property type="project" value="UniProtKB-KW"/>
</dbReference>
<evidence type="ECO:0000256" key="1">
    <source>
        <dbReference type="ARBA" id="ARBA00001968"/>
    </source>
</evidence>
<feature type="active site" description="Proton acceptor" evidence="3">
    <location>
        <position position="88"/>
    </location>
</feature>
<gene>
    <name evidence="4" type="primary">maf</name>
    <name evidence="4" type="ORF">C0184_02170</name>
</gene>
<evidence type="ECO:0000256" key="2">
    <source>
        <dbReference type="ARBA" id="ARBA00022801"/>
    </source>
</evidence>
<keyword evidence="2 3" id="KW-0378">Hydrolase</keyword>